<reference evidence="1 2" key="1">
    <citation type="submission" date="2020-08" db="EMBL/GenBank/DDBJ databases">
        <authorList>
            <person name="Koutsovoulos G."/>
            <person name="Danchin GJ E."/>
        </authorList>
    </citation>
    <scope>NUCLEOTIDE SEQUENCE [LARGE SCALE GENOMIC DNA]</scope>
</reference>
<accession>A0A6V7UMD1</accession>
<sequence>MNVSMSFLKICPSTPTAKHFVDIDTSKYEIDHGLFESRKEIKCKEKISAKKNFASATG</sequence>
<dbReference type="Proteomes" id="UP000580250">
    <property type="component" value="Unassembled WGS sequence"/>
</dbReference>
<name>A0A6V7UMD1_MELEN</name>
<evidence type="ECO:0000313" key="1">
    <source>
        <dbReference type="EMBL" id="CAD2161238.1"/>
    </source>
</evidence>
<proteinExistence type="predicted"/>
<gene>
    <name evidence="1" type="ORF">MENT_LOCUS14711</name>
</gene>
<dbReference type="EMBL" id="CAJEWN010000084">
    <property type="protein sequence ID" value="CAD2161238.1"/>
    <property type="molecule type" value="Genomic_DNA"/>
</dbReference>
<protein>
    <submittedName>
        <fullName evidence="1">Uncharacterized protein</fullName>
    </submittedName>
</protein>
<organism evidence="1 2">
    <name type="scientific">Meloidogyne enterolobii</name>
    <name type="common">Root-knot nematode worm</name>
    <name type="synonym">Meloidogyne mayaguensis</name>
    <dbReference type="NCBI Taxonomy" id="390850"/>
    <lineage>
        <taxon>Eukaryota</taxon>
        <taxon>Metazoa</taxon>
        <taxon>Ecdysozoa</taxon>
        <taxon>Nematoda</taxon>
        <taxon>Chromadorea</taxon>
        <taxon>Rhabditida</taxon>
        <taxon>Tylenchina</taxon>
        <taxon>Tylenchomorpha</taxon>
        <taxon>Tylenchoidea</taxon>
        <taxon>Meloidogynidae</taxon>
        <taxon>Meloidogyninae</taxon>
        <taxon>Meloidogyne</taxon>
    </lineage>
</organism>
<comment type="caution">
    <text evidence="1">The sequence shown here is derived from an EMBL/GenBank/DDBJ whole genome shotgun (WGS) entry which is preliminary data.</text>
</comment>
<dbReference type="AlphaFoldDB" id="A0A6V7UMD1"/>
<evidence type="ECO:0000313" key="2">
    <source>
        <dbReference type="Proteomes" id="UP000580250"/>
    </source>
</evidence>
<dbReference type="OrthoDB" id="5905328at2759"/>